<gene>
    <name evidence="2" type="ORF">EVA_16267</name>
</gene>
<dbReference type="PANTHER" id="PTHR42938">
    <property type="entry name" value="FORMATE DEHYDROGENASE 1"/>
    <property type="match status" value="1"/>
</dbReference>
<name>J9C719_9ZZZZ</name>
<dbReference type="Gene3D" id="3.40.50.720">
    <property type="entry name" value="NAD(P)-binding Rossmann-like Domain"/>
    <property type="match status" value="1"/>
</dbReference>
<protein>
    <submittedName>
        <fullName evidence="2">D-3-phosphoglycerate dehydrogenase</fullName>
    </submittedName>
</protein>
<feature type="domain" description="D-isomer specific 2-hydroxyacid dehydrogenase catalytic" evidence="1">
    <location>
        <begin position="2"/>
        <end position="69"/>
    </location>
</feature>
<dbReference type="Pfam" id="PF00389">
    <property type="entry name" value="2-Hacid_dh"/>
    <property type="match status" value="1"/>
</dbReference>
<reference evidence="2" key="1">
    <citation type="journal article" date="2012" name="PLoS ONE">
        <title>Gene sets for utilization of primary and secondary nutrition supplies in the distal gut of endangered iberian lynx.</title>
        <authorList>
            <person name="Alcaide M."/>
            <person name="Messina E."/>
            <person name="Richter M."/>
            <person name="Bargiela R."/>
            <person name="Peplies J."/>
            <person name="Huws S.A."/>
            <person name="Newbold C.J."/>
            <person name="Golyshin P.N."/>
            <person name="Simon M.A."/>
            <person name="Lopez G."/>
            <person name="Yakimov M.M."/>
            <person name="Ferrer M."/>
        </authorList>
    </citation>
    <scope>NUCLEOTIDE SEQUENCE</scope>
</reference>
<accession>J9C719</accession>
<proteinExistence type="predicted"/>
<organism evidence="2">
    <name type="scientific">gut metagenome</name>
    <dbReference type="NCBI Taxonomy" id="749906"/>
    <lineage>
        <taxon>unclassified sequences</taxon>
        <taxon>metagenomes</taxon>
        <taxon>organismal metagenomes</taxon>
    </lineage>
</organism>
<evidence type="ECO:0000259" key="1">
    <source>
        <dbReference type="Pfam" id="PF00389"/>
    </source>
</evidence>
<sequence>MLEAVKDVDALIIRSDKVDVDVLSAAKNLKIVVRAGAGYDNVDLDAATGHNVCVMNTPGQNSNAVAELVFGLLIYVIRNFYAGTAGIELRGKNWAC</sequence>
<comment type="caution">
    <text evidence="2">The sequence shown here is derived from an EMBL/GenBank/DDBJ whole genome shotgun (WGS) entry which is preliminary data.</text>
</comment>
<dbReference type="InterPro" id="IPR006139">
    <property type="entry name" value="D-isomer_2_OHA_DH_cat_dom"/>
</dbReference>
<dbReference type="SUPFAM" id="SSF52283">
    <property type="entry name" value="Formate/glycerate dehydrogenase catalytic domain-like"/>
    <property type="match status" value="1"/>
</dbReference>
<evidence type="ECO:0000313" key="2">
    <source>
        <dbReference type="EMBL" id="EJW95625.1"/>
    </source>
</evidence>
<dbReference type="AlphaFoldDB" id="J9C719"/>
<dbReference type="GO" id="GO:0016616">
    <property type="term" value="F:oxidoreductase activity, acting on the CH-OH group of donors, NAD or NADP as acceptor"/>
    <property type="evidence" value="ECO:0007669"/>
    <property type="project" value="InterPro"/>
</dbReference>
<dbReference type="PANTHER" id="PTHR42938:SF47">
    <property type="entry name" value="HYDROXYPYRUVATE REDUCTASE"/>
    <property type="match status" value="1"/>
</dbReference>
<dbReference type="EMBL" id="AMCI01005707">
    <property type="protein sequence ID" value="EJW95625.1"/>
    <property type="molecule type" value="Genomic_DNA"/>
</dbReference>
<dbReference type="GO" id="GO:0051287">
    <property type="term" value="F:NAD binding"/>
    <property type="evidence" value="ECO:0007669"/>
    <property type="project" value="InterPro"/>
</dbReference>